<dbReference type="EMBL" id="PTRA01000011">
    <property type="protein sequence ID" value="PQA53004.1"/>
    <property type="molecule type" value="Genomic_DNA"/>
</dbReference>
<keyword evidence="4" id="KW-0472">Membrane</keyword>
<keyword evidence="3 6" id="KW-0808">Transferase</keyword>
<keyword evidence="4" id="KW-1133">Transmembrane helix</keyword>
<name>A0A2S7IED3_9BACT</name>
<dbReference type="Pfam" id="PF00535">
    <property type="entry name" value="Glycos_transf_2"/>
    <property type="match status" value="1"/>
</dbReference>
<feature type="transmembrane region" description="Helical" evidence="4">
    <location>
        <begin position="278"/>
        <end position="303"/>
    </location>
</feature>
<organism evidence="6 7">
    <name type="scientific">Siphonobacter curvatus</name>
    <dbReference type="NCBI Taxonomy" id="2094562"/>
    <lineage>
        <taxon>Bacteria</taxon>
        <taxon>Pseudomonadati</taxon>
        <taxon>Bacteroidota</taxon>
        <taxon>Cytophagia</taxon>
        <taxon>Cytophagales</taxon>
        <taxon>Cytophagaceae</taxon>
        <taxon>Siphonobacter</taxon>
    </lineage>
</organism>
<dbReference type="Gene3D" id="3.90.550.10">
    <property type="entry name" value="Spore Coat Polysaccharide Biosynthesis Protein SpsA, Chain A"/>
    <property type="match status" value="1"/>
</dbReference>
<gene>
    <name evidence="6" type="ORF">C5O19_25280</name>
</gene>
<dbReference type="InterPro" id="IPR029044">
    <property type="entry name" value="Nucleotide-diphossugar_trans"/>
</dbReference>
<evidence type="ECO:0000313" key="7">
    <source>
        <dbReference type="Proteomes" id="UP000239590"/>
    </source>
</evidence>
<comment type="similarity">
    <text evidence="1">Belongs to the glycosyltransferase 2 family.</text>
</comment>
<accession>A0A2S7IED3</accession>
<sequence length="372" mass="42458">MIAFILLGIAVGIQLLYLLIFSKTAFYMIPNAISESLPGVSVVVCAWNELENLRELIPILHAQQYETFEIIIVNDKSADGTFPFLKLECEAYERLRVIHIDHTPAHIASKKYALTRGIQAATHEIILLTDADCRPASPRWIQHMVSQLRADKEIVLGFSPYQQEPGFLNTFIQFETFYTALQYVSFALAGHPYMGVGRNLLYRKSLFLKHKGFNGFLNVLGGDDDLFINKAATASNTAVCLHPDSFTHSIPKQSWAAWFHQKRRHVSVGGHYKRRDQLLLGLLAFSHLACWVLFLGNFVYFLWERNTEMLAWTGGIFALRTLGVWYLWGRVNQRLGNRLSSGMIPVMDGLLTWYLLGMGFVSTFFKKKITWK</sequence>
<evidence type="ECO:0000256" key="2">
    <source>
        <dbReference type="ARBA" id="ARBA00022676"/>
    </source>
</evidence>
<reference evidence="7" key="1">
    <citation type="submission" date="2018-02" db="EMBL/GenBank/DDBJ databases">
        <title>Genome sequencing of Solimonas sp. HR-BB.</title>
        <authorList>
            <person name="Lee Y."/>
            <person name="Jeon C.O."/>
        </authorList>
    </citation>
    <scope>NUCLEOTIDE SEQUENCE [LARGE SCALE GENOMIC DNA]</scope>
    <source>
        <strain evidence="7">HR-U</strain>
    </source>
</reference>
<evidence type="ECO:0000256" key="4">
    <source>
        <dbReference type="SAM" id="Phobius"/>
    </source>
</evidence>
<protein>
    <submittedName>
        <fullName evidence="6">Glycosyl transferase family 2</fullName>
    </submittedName>
</protein>
<evidence type="ECO:0000256" key="3">
    <source>
        <dbReference type="ARBA" id="ARBA00022679"/>
    </source>
</evidence>
<dbReference type="PANTHER" id="PTHR43630">
    <property type="entry name" value="POLY-BETA-1,6-N-ACETYL-D-GLUCOSAMINE SYNTHASE"/>
    <property type="match status" value="1"/>
</dbReference>
<keyword evidence="7" id="KW-1185">Reference proteome</keyword>
<dbReference type="PANTHER" id="PTHR43630:SF1">
    <property type="entry name" value="POLY-BETA-1,6-N-ACETYL-D-GLUCOSAMINE SYNTHASE"/>
    <property type="match status" value="1"/>
</dbReference>
<dbReference type="InterPro" id="IPR001173">
    <property type="entry name" value="Glyco_trans_2-like"/>
</dbReference>
<feature type="transmembrane region" description="Helical" evidence="4">
    <location>
        <begin position="6"/>
        <end position="29"/>
    </location>
</feature>
<evidence type="ECO:0000313" key="6">
    <source>
        <dbReference type="EMBL" id="PQA53004.1"/>
    </source>
</evidence>
<dbReference type="Proteomes" id="UP000239590">
    <property type="component" value="Unassembled WGS sequence"/>
</dbReference>
<keyword evidence="2" id="KW-0328">Glycosyltransferase</keyword>
<dbReference type="GO" id="GO:0016757">
    <property type="term" value="F:glycosyltransferase activity"/>
    <property type="evidence" value="ECO:0007669"/>
    <property type="project" value="UniProtKB-KW"/>
</dbReference>
<proteinExistence type="inferred from homology"/>
<evidence type="ECO:0000256" key="1">
    <source>
        <dbReference type="ARBA" id="ARBA00006739"/>
    </source>
</evidence>
<feature type="domain" description="Glycosyltransferase 2-like" evidence="5">
    <location>
        <begin position="41"/>
        <end position="207"/>
    </location>
</feature>
<dbReference type="AlphaFoldDB" id="A0A2S7IED3"/>
<evidence type="ECO:0000259" key="5">
    <source>
        <dbReference type="Pfam" id="PF00535"/>
    </source>
</evidence>
<dbReference type="OrthoDB" id="9800276at2"/>
<feature type="transmembrane region" description="Helical" evidence="4">
    <location>
        <begin position="309"/>
        <end position="328"/>
    </location>
</feature>
<comment type="caution">
    <text evidence="6">The sequence shown here is derived from an EMBL/GenBank/DDBJ whole genome shotgun (WGS) entry which is preliminary data.</text>
</comment>
<feature type="transmembrane region" description="Helical" evidence="4">
    <location>
        <begin position="349"/>
        <end position="365"/>
    </location>
</feature>
<dbReference type="SUPFAM" id="SSF53448">
    <property type="entry name" value="Nucleotide-diphospho-sugar transferases"/>
    <property type="match status" value="1"/>
</dbReference>
<keyword evidence="4" id="KW-0812">Transmembrane</keyword>